<keyword evidence="2" id="KW-1185">Reference proteome</keyword>
<evidence type="ECO:0000313" key="1">
    <source>
        <dbReference type="EMBL" id="MBP2704361.1"/>
    </source>
</evidence>
<proteinExistence type="predicted"/>
<evidence type="ECO:0000313" key="2">
    <source>
        <dbReference type="Proteomes" id="UP000674234"/>
    </source>
</evidence>
<dbReference type="EMBL" id="JAFCNB010000005">
    <property type="protein sequence ID" value="MBP2704361.1"/>
    <property type="molecule type" value="Genomic_DNA"/>
</dbReference>
<protein>
    <submittedName>
        <fullName evidence="1">Uncharacterized protein</fullName>
    </submittedName>
</protein>
<dbReference type="RefSeq" id="WP_210155670.1">
    <property type="nucleotide sequence ID" value="NZ_JAFCNB010000005.1"/>
</dbReference>
<dbReference type="Proteomes" id="UP000674234">
    <property type="component" value="Unassembled WGS sequence"/>
</dbReference>
<gene>
    <name evidence="1" type="ORF">JOL79_11110</name>
</gene>
<name>A0A940WNP8_9ACTN</name>
<sequence length="57" mass="6269">MIKRICRHCSSEIYAGWTLYGIVWTAVEQHPSGCDREACPGNVGTLIQALGSHEPPE</sequence>
<reference evidence="1" key="1">
    <citation type="submission" date="2021-02" db="EMBL/GenBank/DDBJ databases">
        <title>Draft genome sequence of Microbispora sp. RL4-1S isolated from rice leaves in Thailand.</title>
        <authorList>
            <person name="Muangham S."/>
            <person name="Duangmal K."/>
        </authorList>
    </citation>
    <scope>NUCLEOTIDE SEQUENCE</scope>
    <source>
        <strain evidence="1">RL4-1S</strain>
    </source>
</reference>
<dbReference type="AlphaFoldDB" id="A0A940WNP8"/>
<comment type="caution">
    <text evidence="1">The sequence shown here is derived from an EMBL/GenBank/DDBJ whole genome shotgun (WGS) entry which is preliminary data.</text>
</comment>
<organism evidence="1 2">
    <name type="scientific">Microbispora oryzae</name>
    <dbReference type="NCBI Taxonomy" id="2806554"/>
    <lineage>
        <taxon>Bacteria</taxon>
        <taxon>Bacillati</taxon>
        <taxon>Actinomycetota</taxon>
        <taxon>Actinomycetes</taxon>
        <taxon>Streptosporangiales</taxon>
        <taxon>Streptosporangiaceae</taxon>
        <taxon>Microbispora</taxon>
    </lineage>
</organism>
<accession>A0A940WNP8</accession>